<sequence length="101" mass="11398">MPANIQGLIVPIAFLAIFYFLAIRPQQKREKKVQEMREALRVGDKIITIGGIYGKVVKVKEDIVTIEVGSDKVKFDISKWAIGSVTNSKPPKKEEKNKDEK</sequence>
<dbReference type="AlphaFoldDB" id="A0A9X2S3L2"/>
<accession>A0A9X2S3L2</accession>
<keyword evidence="5 10" id="KW-0812">Transmembrane</keyword>
<dbReference type="GO" id="GO:0005886">
    <property type="term" value="C:plasma membrane"/>
    <property type="evidence" value="ECO:0007669"/>
    <property type="project" value="UniProtKB-SubCell"/>
</dbReference>
<evidence type="ECO:0000256" key="1">
    <source>
        <dbReference type="ARBA" id="ARBA00004162"/>
    </source>
</evidence>
<evidence type="ECO:0000256" key="2">
    <source>
        <dbReference type="ARBA" id="ARBA00006742"/>
    </source>
</evidence>
<dbReference type="Pfam" id="PF02699">
    <property type="entry name" value="YajC"/>
    <property type="match status" value="1"/>
</dbReference>
<evidence type="ECO:0000256" key="5">
    <source>
        <dbReference type="ARBA" id="ARBA00022692"/>
    </source>
</evidence>
<evidence type="ECO:0000256" key="9">
    <source>
        <dbReference type="ARBA" id="ARBA00023136"/>
    </source>
</evidence>
<evidence type="ECO:0000256" key="8">
    <source>
        <dbReference type="ARBA" id="ARBA00023010"/>
    </source>
</evidence>
<comment type="similarity">
    <text evidence="2">Belongs to the YajC family.</text>
</comment>
<protein>
    <submittedName>
        <fullName evidence="11">Preprotein translocase subunit YajC</fullName>
    </submittedName>
</protein>
<feature type="transmembrane region" description="Helical" evidence="10">
    <location>
        <begin position="6"/>
        <end position="23"/>
    </location>
</feature>
<evidence type="ECO:0000256" key="7">
    <source>
        <dbReference type="ARBA" id="ARBA00022989"/>
    </source>
</evidence>
<comment type="subcellular location">
    <subcellularLocation>
        <location evidence="1">Cell membrane</location>
        <topology evidence="1">Single-pass membrane protein</topology>
    </subcellularLocation>
</comment>
<dbReference type="SMART" id="SM01323">
    <property type="entry name" value="YajC"/>
    <property type="match status" value="1"/>
</dbReference>
<comment type="caution">
    <text evidence="11">The sequence shown here is derived from an EMBL/GenBank/DDBJ whole genome shotgun (WGS) entry which is preliminary data.</text>
</comment>
<keyword evidence="4" id="KW-1003">Cell membrane</keyword>
<keyword evidence="12" id="KW-1185">Reference proteome</keyword>
<organism evidence="11 12">
    <name type="scientific">Anaerosalibacter massiliensis</name>
    <dbReference type="NCBI Taxonomy" id="1347392"/>
    <lineage>
        <taxon>Bacteria</taxon>
        <taxon>Bacillati</taxon>
        <taxon>Bacillota</taxon>
        <taxon>Tissierellia</taxon>
        <taxon>Tissierellales</taxon>
        <taxon>Sporanaerobacteraceae</taxon>
        <taxon>Anaerosalibacter</taxon>
    </lineage>
</organism>
<dbReference type="PANTHER" id="PTHR33909">
    <property type="entry name" value="SEC TRANSLOCON ACCESSORY COMPLEX SUBUNIT YAJC"/>
    <property type="match status" value="1"/>
</dbReference>
<dbReference type="PANTHER" id="PTHR33909:SF1">
    <property type="entry name" value="SEC TRANSLOCON ACCESSORY COMPLEX SUBUNIT YAJC"/>
    <property type="match status" value="1"/>
</dbReference>
<keyword evidence="7 10" id="KW-1133">Transmembrane helix</keyword>
<keyword evidence="9 10" id="KW-0472">Membrane</keyword>
<dbReference type="InterPro" id="IPR003849">
    <property type="entry name" value="Preprotein_translocase_YajC"/>
</dbReference>
<evidence type="ECO:0000256" key="6">
    <source>
        <dbReference type="ARBA" id="ARBA00022927"/>
    </source>
</evidence>
<reference evidence="11" key="1">
    <citation type="submission" date="2022-07" db="EMBL/GenBank/DDBJ databases">
        <title>Enhanced cultured diversity of the mouse gut microbiota enables custom-made synthetic communities.</title>
        <authorList>
            <person name="Afrizal A."/>
        </authorList>
    </citation>
    <scope>NUCLEOTIDE SEQUENCE</scope>
    <source>
        <strain evidence="11">DSM 29482</strain>
    </source>
</reference>
<evidence type="ECO:0000313" key="12">
    <source>
        <dbReference type="Proteomes" id="UP001142078"/>
    </source>
</evidence>
<dbReference type="Proteomes" id="UP001142078">
    <property type="component" value="Unassembled WGS sequence"/>
</dbReference>
<proteinExistence type="inferred from homology"/>
<keyword evidence="3" id="KW-0813">Transport</keyword>
<dbReference type="NCBIfam" id="TIGR00739">
    <property type="entry name" value="yajC"/>
    <property type="match status" value="1"/>
</dbReference>
<evidence type="ECO:0000256" key="3">
    <source>
        <dbReference type="ARBA" id="ARBA00022448"/>
    </source>
</evidence>
<keyword evidence="8" id="KW-0811">Translocation</keyword>
<evidence type="ECO:0000313" key="11">
    <source>
        <dbReference type="EMBL" id="MCR2042523.1"/>
    </source>
</evidence>
<keyword evidence="6" id="KW-0653">Protein transport</keyword>
<name>A0A9X2S3L2_9FIRM</name>
<gene>
    <name evidence="11" type="primary">yajC</name>
    <name evidence="11" type="ORF">NSA23_00195</name>
</gene>
<dbReference type="RefSeq" id="WP_246119209.1">
    <property type="nucleotide sequence ID" value="NZ_CABKTM010000043.1"/>
</dbReference>
<dbReference type="EMBL" id="JANJZL010000001">
    <property type="protein sequence ID" value="MCR2042523.1"/>
    <property type="molecule type" value="Genomic_DNA"/>
</dbReference>
<evidence type="ECO:0000256" key="4">
    <source>
        <dbReference type="ARBA" id="ARBA00022475"/>
    </source>
</evidence>
<dbReference type="PRINTS" id="PR01853">
    <property type="entry name" value="YAJCTRNLCASE"/>
</dbReference>
<dbReference type="GO" id="GO:0015031">
    <property type="term" value="P:protein transport"/>
    <property type="evidence" value="ECO:0007669"/>
    <property type="project" value="UniProtKB-KW"/>
</dbReference>
<evidence type="ECO:0000256" key="10">
    <source>
        <dbReference type="SAM" id="Phobius"/>
    </source>
</evidence>